<dbReference type="Proteomes" id="UP000008811">
    <property type="component" value="Chromosome"/>
</dbReference>
<feature type="transmembrane region" description="Helical" evidence="8">
    <location>
        <begin position="85"/>
        <end position="105"/>
    </location>
</feature>
<evidence type="ECO:0000256" key="4">
    <source>
        <dbReference type="ARBA" id="ARBA00022475"/>
    </source>
</evidence>
<feature type="transmembrane region" description="Helical" evidence="8">
    <location>
        <begin position="268"/>
        <end position="289"/>
    </location>
</feature>
<feature type="transmembrane region" description="Helical" evidence="8">
    <location>
        <begin position="144"/>
        <end position="165"/>
    </location>
</feature>
<dbReference type="eggNOG" id="COG0679">
    <property type="taxonomic scope" value="Bacteria"/>
</dbReference>
<feature type="transmembrane region" description="Helical" evidence="8">
    <location>
        <begin position="177"/>
        <end position="196"/>
    </location>
</feature>
<dbReference type="Pfam" id="PF03547">
    <property type="entry name" value="Mem_trans"/>
    <property type="match status" value="1"/>
</dbReference>
<comment type="subcellular location">
    <subcellularLocation>
        <location evidence="1">Cell membrane</location>
        <topology evidence="1">Multi-pass membrane protein</topology>
    </subcellularLocation>
</comment>
<evidence type="ECO:0000256" key="2">
    <source>
        <dbReference type="ARBA" id="ARBA00010145"/>
    </source>
</evidence>
<feature type="transmembrane region" description="Helical" evidence="8">
    <location>
        <begin position="240"/>
        <end position="262"/>
    </location>
</feature>
<keyword evidence="10" id="KW-1185">Reference proteome</keyword>
<evidence type="ECO:0000256" key="5">
    <source>
        <dbReference type="ARBA" id="ARBA00022692"/>
    </source>
</evidence>
<feature type="transmembrane region" description="Helical" evidence="8">
    <location>
        <begin position="19"/>
        <end position="40"/>
    </location>
</feature>
<sequence length="324" mass="35062">MFSYRRGGLRTVLSILGKTAFYCMDNLILIAVSFTAGLLMRRFSRMPEQTPLAMNAFIIYVSLPAMVLFYLHGLDFSPAMFLPASMPWLTFGLSALFFVVVGRLLKLPRATVGSLILCGGLGNTSFFGFPMIEAFYGKQGIAHGIIIDQLGSFMVVSILGVTVAGVYSHGSADARSIVKRVLLFPSFIALIAAVLLNDVAYPDWFLNLIRRLSDMLAPMALFSVGFQFNPGHIGKSRNTLALGLAFKLAVVPAVMFLVYVMVAGMHGLPARITIFEAAMPTMITGGIIAAEHRLDPPLANLMVSLGLLVSFVTLAIWTLLLGGV</sequence>
<organism evidence="9 10">
    <name type="scientific">Chlorobaculum parvum (strain DSM 263 / NCIMB 8327)</name>
    <name type="common">Chlorobium vibrioforme subsp. thiosulfatophilum</name>
    <dbReference type="NCBI Taxonomy" id="517417"/>
    <lineage>
        <taxon>Bacteria</taxon>
        <taxon>Pseudomonadati</taxon>
        <taxon>Chlorobiota</taxon>
        <taxon>Chlorobiia</taxon>
        <taxon>Chlorobiales</taxon>
        <taxon>Chlorobiaceae</taxon>
        <taxon>Chlorobaculum</taxon>
    </lineage>
</organism>
<dbReference type="GO" id="GO:0055085">
    <property type="term" value="P:transmembrane transport"/>
    <property type="evidence" value="ECO:0007669"/>
    <property type="project" value="InterPro"/>
</dbReference>
<accession>B3QLJ4</accession>
<protein>
    <submittedName>
        <fullName evidence="9">Auxin Efflux Carrier</fullName>
    </submittedName>
</protein>
<dbReference type="InterPro" id="IPR038770">
    <property type="entry name" value="Na+/solute_symporter_sf"/>
</dbReference>
<proteinExistence type="inferred from homology"/>
<dbReference type="InterPro" id="IPR004776">
    <property type="entry name" value="Mem_transp_PIN-like"/>
</dbReference>
<comment type="similarity">
    <text evidence="2">Belongs to the auxin efflux carrier (TC 2.A.69) family.</text>
</comment>
<keyword evidence="7 8" id="KW-0472">Membrane</keyword>
<dbReference type="PANTHER" id="PTHR36838">
    <property type="entry name" value="AUXIN EFFLUX CARRIER FAMILY PROTEIN"/>
    <property type="match status" value="1"/>
</dbReference>
<evidence type="ECO:0000256" key="7">
    <source>
        <dbReference type="ARBA" id="ARBA00023136"/>
    </source>
</evidence>
<evidence type="ECO:0000256" key="3">
    <source>
        <dbReference type="ARBA" id="ARBA00022448"/>
    </source>
</evidence>
<keyword evidence="6 8" id="KW-1133">Transmembrane helix</keyword>
<evidence type="ECO:0000256" key="1">
    <source>
        <dbReference type="ARBA" id="ARBA00004651"/>
    </source>
</evidence>
<evidence type="ECO:0000313" key="10">
    <source>
        <dbReference type="Proteomes" id="UP000008811"/>
    </source>
</evidence>
<dbReference type="EMBL" id="CP001099">
    <property type="protein sequence ID" value="ACF10884.1"/>
    <property type="molecule type" value="Genomic_DNA"/>
</dbReference>
<evidence type="ECO:0000313" key="9">
    <source>
        <dbReference type="EMBL" id="ACF10884.1"/>
    </source>
</evidence>
<dbReference type="Gene3D" id="1.20.1530.20">
    <property type="match status" value="1"/>
</dbReference>
<reference evidence="9" key="1">
    <citation type="submission" date="2008-06" db="EMBL/GenBank/DDBJ databases">
        <title>Complete sequence of Chlorobaculum parvum NCIB 8327.</title>
        <authorList>
            <consortium name="US DOE Joint Genome Institute"/>
            <person name="Lucas S."/>
            <person name="Copeland A."/>
            <person name="Lapidus A."/>
            <person name="Glavina del Rio T."/>
            <person name="Dalin E."/>
            <person name="Tice H."/>
            <person name="Bruce D."/>
            <person name="Goodwin L."/>
            <person name="Pitluck S."/>
            <person name="Schmutz J."/>
            <person name="Larimer F."/>
            <person name="Land M."/>
            <person name="Hauser L."/>
            <person name="Kyrpides N."/>
            <person name="Mikhailova N."/>
            <person name="Zhao F."/>
            <person name="Li T."/>
            <person name="Liu Z."/>
            <person name="Overmann J."/>
            <person name="Bryant D.A."/>
            <person name="Richardson P."/>
        </authorList>
    </citation>
    <scope>NUCLEOTIDE SEQUENCE [LARGE SCALE GENOMIC DNA]</scope>
    <source>
        <strain evidence="9">NCIB 8327</strain>
    </source>
</reference>
<name>B3QLJ4_CHLP8</name>
<feature type="transmembrane region" description="Helical" evidence="8">
    <location>
        <begin position="301"/>
        <end position="320"/>
    </location>
</feature>
<keyword evidence="4" id="KW-1003">Cell membrane</keyword>
<dbReference type="KEGG" id="cpc:Cpar_0462"/>
<dbReference type="PANTHER" id="PTHR36838:SF1">
    <property type="entry name" value="SLR1864 PROTEIN"/>
    <property type="match status" value="1"/>
</dbReference>
<gene>
    <name evidence="9" type="ordered locus">Cpar_0462</name>
</gene>
<dbReference type="GO" id="GO:0005886">
    <property type="term" value="C:plasma membrane"/>
    <property type="evidence" value="ECO:0007669"/>
    <property type="project" value="UniProtKB-SubCell"/>
</dbReference>
<dbReference type="HOGENOM" id="CLU_056175_5_0_10"/>
<feature type="transmembrane region" description="Helical" evidence="8">
    <location>
        <begin position="112"/>
        <end position="132"/>
    </location>
</feature>
<evidence type="ECO:0000256" key="8">
    <source>
        <dbReference type="SAM" id="Phobius"/>
    </source>
</evidence>
<evidence type="ECO:0000256" key="6">
    <source>
        <dbReference type="ARBA" id="ARBA00022989"/>
    </source>
</evidence>
<feature type="transmembrane region" description="Helical" evidence="8">
    <location>
        <begin position="52"/>
        <end position="73"/>
    </location>
</feature>
<dbReference type="AlphaFoldDB" id="B3QLJ4"/>
<keyword evidence="5 8" id="KW-0812">Transmembrane</keyword>
<keyword evidence="3" id="KW-0813">Transport</keyword>